<protein>
    <submittedName>
        <fullName evidence="2">Uncharacterized protein</fullName>
    </submittedName>
</protein>
<organism evidence="2 3">
    <name type="scientific">Hibiscus sabdariffa</name>
    <name type="common">roselle</name>
    <dbReference type="NCBI Taxonomy" id="183260"/>
    <lineage>
        <taxon>Eukaryota</taxon>
        <taxon>Viridiplantae</taxon>
        <taxon>Streptophyta</taxon>
        <taxon>Embryophyta</taxon>
        <taxon>Tracheophyta</taxon>
        <taxon>Spermatophyta</taxon>
        <taxon>Magnoliopsida</taxon>
        <taxon>eudicotyledons</taxon>
        <taxon>Gunneridae</taxon>
        <taxon>Pentapetalae</taxon>
        <taxon>rosids</taxon>
        <taxon>malvids</taxon>
        <taxon>Malvales</taxon>
        <taxon>Malvaceae</taxon>
        <taxon>Malvoideae</taxon>
        <taxon>Hibiscus</taxon>
    </lineage>
</organism>
<keyword evidence="3" id="KW-1185">Reference proteome</keyword>
<name>A0ABR2EDV3_9ROSI</name>
<evidence type="ECO:0000313" key="2">
    <source>
        <dbReference type="EMBL" id="KAK8558829.1"/>
    </source>
</evidence>
<reference evidence="2 3" key="1">
    <citation type="journal article" date="2024" name="G3 (Bethesda)">
        <title>Genome assembly of Hibiscus sabdariffa L. provides insights into metabolisms of medicinal natural products.</title>
        <authorList>
            <person name="Kim T."/>
        </authorList>
    </citation>
    <scope>NUCLEOTIDE SEQUENCE [LARGE SCALE GENOMIC DNA]</scope>
    <source>
        <strain evidence="2">TK-2024</strain>
        <tissue evidence="2">Old leaves</tissue>
    </source>
</reference>
<evidence type="ECO:0000313" key="3">
    <source>
        <dbReference type="Proteomes" id="UP001472677"/>
    </source>
</evidence>
<proteinExistence type="predicted"/>
<sequence length="210" mass="23449">MNQSEAGSKEVNEGSNHSPLFPLSTIMERISPLIKTPAAILGESTESDSRKLNFVVGVPNHISGPLHNFDVEMAMEGPGNGRVVTDTINISYSLVSDLIDQTTHTWKEDVVRMLFSADQAMPILCIPIPVNHQPDKLILREDRSGLYSVRSGYRYLINKSIEQEAIISQQYAEGVKKFYDRLWSLSIPPKLNIFSGDVLTTIFLPMPTFI</sequence>
<dbReference type="EMBL" id="JBBPBM010000015">
    <property type="protein sequence ID" value="KAK8558829.1"/>
    <property type="molecule type" value="Genomic_DNA"/>
</dbReference>
<gene>
    <name evidence="2" type="ORF">V6N12_042122</name>
</gene>
<feature type="region of interest" description="Disordered" evidence="1">
    <location>
        <begin position="1"/>
        <end position="20"/>
    </location>
</feature>
<comment type="caution">
    <text evidence="2">The sequence shown here is derived from an EMBL/GenBank/DDBJ whole genome shotgun (WGS) entry which is preliminary data.</text>
</comment>
<evidence type="ECO:0000256" key="1">
    <source>
        <dbReference type="SAM" id="MobiDB-lite"/>
    </source>
</evidence>
<accession>A0ABR2EDV3</accession>
<dbReference type="Proteomes" id="UP001472677">
    <property type="component" value="Unassembled WGS sequence"/>
</dbReference>